<dbReference type="Proteomes" id="UP001141552">
    <property type="component" value="Unassembled WGS sequence"/>
</dbReference>
<sequence length="681" mass="73976">MYIDWGTFNRCQLKSGRDKSCHTRREILFYHHQKNMMQIRQFLRGSKPTLLMLVVQFAYAAVNVFYTLSTSEGMSPNVIVAYRYIFATVFMVPLAIVSERGSLNQNLYVKSLSLSSATLASTMFNLVPAVTFVLAICFRLEKAGIGTLAGKAKVIGTVIGIGGAMVLTLYKGPEIKMLSTHIDLLKHIHTHGKEVHHLTPSHASQVLGCLLALASCFSFALWLIVQAKMIAAYPYPYSCTALMTITAAIQSTVFALCVEKDWSQWKLGWDVRLLTVAYAGIVASGLMVFVTSWCVRMRGPLFVSAFNPLMTLLVALAESEFLQEKLHLGSVLGAALIVFGLYGVLWGKGKEIKKVSQPSPIKSTEESETMNKTGVTSPTSISGAHKTDVDLSIENLEINAPSSGQASSICQNHQVNDPEMRMKFSDWLHDLKPTLIMVVVHIATAGIQVLYKLVASDGMNPGILIAYRYSIGSAFMVPLALVLERDGWAKITWMVVLLGFFSGFLGGSLCQILSVKAISLSSATLVATMFNLVPAVTFIFAISFGLERARVGTLAGKAKGTVVSGLVIILTSWCVRMRGPLFVSVFNPLMALIVAIAGSTLLDEKLHLGSIIGGILIVCGLYTALWGKGKEINKTTQLYPSTIINTDATASGAKNHEEISTTDGDLRDILAHGNQSNRDAV</sequence>
<feature type="transmembrane region" description="Helical" evidence="7">
    <location>
        <begin position="117"/>
        <end position="140"/>
    </location>
</feature>
<feature type="compositionally biased region" description="Polar residues" evidence="6">
    <location>
        <begin position="370"/>
        <end position="382"/>
    </location>
</feature>
<dbReference type="SUPFAM" id="SSF103481">
    <property type="entry name" value="Multidrug resistance efflux transporter EmrE"/>
    <property type="match status" value="3"/>
</dbReference>
<feature type="transmembrane region" description="Helical" evidence="7">
    <location>
        <begin position="237"/>
        <end position="256"/>
    </location>
</feature>
<comment type="caution">
    <text evidence="9">The sequence shown here is derived from an EMBL/GenBank/DDBJ whole genome shotgun (WGS) entry which is preliminary data.</text>
</comment>
<evidence type="ECO:0000256" key="3">
    <source>
        <dbReference type="ARBA" id="ARBA00022692"/>
    </source>
</evidence>
<feature type="transmembrane region" description="Helical" evidence="7">
    <location>
        <begin position="80"/>
        <end position="97"/>
    </location>
</feature>
<accession>A0A9Q0GBW9</accession>
<dbReference type="EMBL" id="JAKUCV010001181">
    <property type="protein sequence ID" value="KAJ4847383.1"/>
    <property type="molecule type" value="Genomic_DNA"/>
</dbReference>
<feature type="transmembrane region" description="Helical" evidence="7">
    <location>
        <begin position="581"/>
        <end position="602"/>
    </location>
</feature>
<feature type="transmembrane region" description="Helical" evidence="7">
    <location>
        <begin position="608"/>
        <end position="627"/>
    </location>
</feature>
<feature type="transmembrane region" description="Helical" evidence="7">
    <location>
        <begin position="328"/>
        <end position="347"/>
    </location>
</feature>
<feature type="region of interest" description="Disordered" evidence="6">
    <location>
        <begin position="357"/>
        <end position="383"/>
    </location>
</feature>
<dbReference type="Pfam" id="PF00892">
    <property type="entry name" value="EamA"/>
    <property type="match status" value="2"/>
</dbReference>
<feature type="domain" description="EamA" evidence="8">
    <location>
        <begin position="207"/>
        <end position="345"/>
    </location>
</feature>
<dbReference type="InterPro" id="IPR030184">
    <property type="entry name" value="WAT1-related"/>
</dbReference>
<evidence type="ECO:0000256" key="5">
    <source>
        <dbReference type="ARBA" id="ARBA00023136"/>
    </source>
</evidence>
<feature type="transmembrane region" description="Helical" evidence="7">
    <location>
        <begin position="203"/>
        <end position="225"/>
    </location>
</feature>
<reference evidence="9" key="2">
    <citation type="journal article" date="2023" name="Plants (Basel)">
        <title>Annotation of the Turnera subulata (Passifloraceae) Draft Genome Reveals the S-Locus Evolved after the Divergence of Turneroideae from Passifloroideae in a Stepwise Manner.</title>
        <authorList>
            <person name="Henning P.M."/>
            <person name="Roalson E.H."/>
            <person name="Mir W."/>
            <person name="McCubbin A.G."/>
            <person name="Shore J.S."/>
        </authorList>
    </citation>
    <scope>NUCLEOTIDE SEQUENCE</scope>
    <source>
        <strain evidence="9">F60SS</strain>
    </source>
</reference>
<comment type="subcellular location">
    <subcellularLocation>
        <location evidence="1">Membrane</location>
        <topology evidence="1">Multi-pass membrane protein</topology>
    </subcellularLocation>
</comment>
<feature type="transmembrane region" description="Helical" evidence="7">
    <location>
        <begin position="463"/>
        <end position="483"/>
    </location>
</feature>
<name>A0A9Q0GBW9_9ROSI</name>
<dbReference type="InterPro" id="IPR037185">
    <property type="entry name" value="EmrE-like"/>
</dbReference>
<protein>
    <recommendedName>
        <fullName evidence="8">EamA domain-containing protein</fullName>
    </recommendedName>
</protein>
<feature type="transmembrane region" description="Helical" evidence="7">
    <location>
        <begin position="495"/>
        <end position="514"/>
    </location>
</feature>
<proteinExistence type="inferred from homology"/>
<evidence type="ECO:0000256" key="6">
    <source>
        <dbReference type="SAM" id="MobiDB-lite"/>
    </source>
</evidence>
<organism evidence="9 10">
    <name type="scientific">Turnera subulata</name>
    <dbReference type="NCBI Taxonomy" id="218843"/>
    <lineage>
        <taxon>Eukaryota</taxon>
        <taxon>Viridiplantae</taxon>
        <taxon>Streptophyta</taxon>
        <taxon>Embryophyta</taxon>
        <taxon>Tracheophyta</taxon>
        <taxon>Spermatophyta</taxon>
        <taxon>Magnoliopsida</taxon>
        <taxon>eudicotyledons</taxon>
        <taxon>Gunneridae</taxon>
        <taxon>Pentapetalae</taxon>
        <taxon>rosids</taxon>
        <taxon>fabids</taxon>
        <taxon>Malpighiales</taxon>
        <taxon>Passifloraceae</taxon>
        <taxon>Turnera</taxon>
    </lineage>
</organism>
<gene>
    <name evidence="9" type="ORF">Tsubulata_018023</name>
</gene>
<evidence type="ECO:0000256" key="4">
    <source>
        <dbReference type="ARBA" id="ARBA00022989"/>
    </source>
</evidence>
<evidence type="ECO:0000313" key="10">
    <source>
        <dbReference type="Proteomes" id="UP001141552"/>
    </source>
</evidence>
<dbReference type="InterPro" id="IPR000620">
    <property type="entry name" value="EamA_dom"/>
</dbReference>
<dbReference type="PANTHER" id="PTHR31218">
    <property type="entry name" value="WAT1-RELATED PROTEIN"/>
    <property type="match status" value="1"/>
</dbReference>
<dbReference type="GO" id="GO:0016020">
    <property type="term" value="C:membrane"/>
    <property type="evidence" value="ECO:0007669"/>
    <property type="project" value="UniProtKB-SubCell"/>
</dbReference>
<dbReference type="OrthoDB" id="1728340at2759"/>
<dbReference type="GO" id="GO:0022857">
    <property type="term" value="F:transmembrane transporter activity"/>
    <property type="evidence" value="ECO:0007669"/>
    <property type="project" value="InterPro"/>
</dbReference>
<dbReference type="AlphaFoldDB" id="A0A9Q0GBW9"/>
<evidence type="ECO:0000313" key="9">
    <source>
        <dbReference type="EMBL" id="KAJ4847383.1"/>
    </source>
</evidence>
<evidence type="ECO:0000256" key="7">
    <source>
        <dbReference type="SAM" id="Phobius"/>
    </source>
</evidence>
<keyword evidence="10" id="KW-1185">Reference proteome</keyword>
<comment type="similarity">
    <text evidence="2">Belongs to the drug/metabolite transporter (DMT) superfamily. Plant drug/metabolite exporter (P-DME) (TC 2.A.7.4) family.</text>
</comment>
<evidence type="ECO:0000256" key="2">
    <source>
        <dbReference type="ARBA" id="ARBA00007635"/>
    </source>
</evidence>
<feature type="transmembrane region" description="Helical" evidence="7">
    <location>
        <begin position="152"/>
        <end position="170"/>
    </location>
</feature>
<keyword evidence="4 7" id="KW-1133">Transmembrane helix</keyword>
<feature type="domain" description="EamA" evidence="8">
    <location>
        <begin position="436"/>
        <end position="556"/>
    </location>
</feature>
<feature type="transmembrane region" description="Helical" evidence="7">
    <location>
        <begin position="276"/>
        <end position="295"/>
    </location>
</feature>
<keyword evidence="5 7" id="KW-0472">Membrane</keyword>
<feature type="transmembrane region" description="Helical" evidence="7">
    <location>
        <begin position="520"/>
        <end position="542"/>
    </location>
</feature>
<feature type="transmembrane region" description="Helical" evidence="7">
    <location>
        <begin position="302"/>
        <end position="322"/>
    </location>
</feature>
<evidence type="ECO:0000256" key="1">
    <source>
        <dbReference type="ARBA" id="ARBA00004141"/>
    </source>
</evidence>
<feature type="transmembrane region" description="Helical" evidence="7">
    <location>
        <begin position="50"/>
        <end position="68"/>
    </location>
</feature>
<evidence type="ECO:0000259" key="8">
    <source>
        <dbReference type="Pfam" id="PF00892"/>
    </source>
</evidence>
<feature type="transmembrane region" description="Helical" evidence="7">
    <location>
        <begin position="431"/>
        <end position="451"/>
    </location>
</feature>
<reference evidence="9" key="1">
    <citation type="submission" date="2022-02" db="EMBL/GenBank/DDBJ databases">
        <authorList>
            <person name="Henning P.M."/>
            <person name="McCubbin A.G."/>
            <person name="Shore J.S."/>
        </authorList>
    </citation>
    <scope>NUCLEOTIDE SEQUENCE</scope>
    <source>
        <strain evidence="9">F60SS</strain>
        <tissue evidence="9">Leaves</tissue>
    </source>
</reference>
<keyword evidence="3 7" id="KW-0812">Transmembrane</keyword>